<dbReference type="AlphaFoldDB" id="A0A4R3K0V9"/>
<feature type="transmembrane region" description="Helical" evidence="1">
    <location>
        <begin position="126"/>
        <end position="149"/>
    </location>
</feature>
<dbReference type="GO" id="GO:0020037">
    <property type="term" value="F:heme binding"/>
    <property type="evidence" value="ECO:0007669"/>
    <property type="project" value="InterPro"/>
</dbReference>
<name>A0A4R3K0V9_9PROT</name>
<feature type="transmembrane region" description="Helical" evidence="1">
    <location>
        <begin position="238"/>
        <end position="260"/>
    </location>
</feature>
<evidence type="ECO:0000313" key="4">
    <source>
        <dbReference type="Proteomes" id="UP000295135"/>
    </source>
</evidence>
<dbReference type="Pfam" id="PF01578">
    <property type="entry name" value="Cytochrom_C_asm"/>
    <property type="match status" value="1"/>
</dbReference>
<dbReference type="EMBL" id="SLZY01000001">
    <property type="protein sequence ID" value="TCS73999.1"/>
    <property type="molecule type" value="Genomic_DNA"/>
</dbReference>
<dbReference type="InterPro" id="IPR052372">
    <property type="entry name" value="YpjD/HemX"/>
</dbReference>
<dbReference type="GO" id="GO:0017004">
    <property type="term" value="P:cytochrome complex assembly"/>
    <property type="evidence" value="ECO:0007669"/>
    <property type="project" value="InterPro"/>
</dbReference>
<keyword evidence="1" id="KW-1133">Transmembrane helix</keyword>
<dbReference type="RefSeq" id="WP_126459358.1">
    <property type="nucleotide sequence ID" value="NZ_AP018721.1"/>
</dbReference>
<feature type="transmembrane region" description="Helical" evidence="1">
    <location>
        <begin position="6"/>
        <end position="24"/>
    </location>
</feature>
<feature type="transmembrane region" description="Helical" evidence="1">
    <location>
        <begin position="92"/>
        <end position="114"/>
    </location>
</feature>
<organism evidence="3 4">
    <name type="scientific">Sulfuritortus calidifontis</name>
    <dbReference type="NCBI Taxonomy" id="1914471"/>
    <lineage>
        <taxon>Bacteria</taxon>
        <taxon>Pseudomonadati</taxon>
        <taxon>Pseudomonadota</taxon>
        <taxon>Betaproteobacteria</taxon>
        <taxon>Nitrosomonadales</taxon>
        <taxon>Thiobacillaceae</taxon>
        <taxon>Sulfuritortus</taxon>
    </lineage>
</organism>
<evidence type="ECO:0000313" key="3">
    <source>
        <dbReference type="EMBL" id="TCS73999.1"/>
    </source>
</evidence>
<proteinExistence type="predicted"/>
<feature type="transmembrane region" description="Helical" evidence="1">
    <location>
        <begin position="175"/>
        <end position="201"/>
    </location>
</feature>
<evidence type="ECO:0000259" key="2">
    <source>
        <dbReference type="Pfam" id="PF01578"/>
    </source>
</evidence>
<reference evidence="3 4" key="1">
    <citation type="submission" date="2019-03" db="EMBL/GenBank/DDBJ databases">
        <title>Genomic Encyclopedia of Type Strains, Phase IV (KMG-IV): sequencing the most valuable type-strain genomes for metagenomic binning, comparative biology and taxonomic classification.</title>
        <authorList>
            <person name="Goeker M."/>
        </authorList>
    </citation>
    <scope>NUCLEOTIDE SEQUENCE [LARGE SCALE GENOMIC DNA]</scope>
    <source>
        <strain evidence="3 4">DSM 103923</strain>
    </source>
</reference>
<keyword evidence="4" id="KW-1185">Reference proteome</keyword>
<keyword evidence="1" id="KW-0812">Transmembrane</keyword>
<protein>
    <submittedName>
        <fullName evidence="3">ABC-type uncharacterized transport system permease subunit</fullName>
    </submittedName>
</protein>
<feature type="domain" description="Cytochrome c assembly protein" evidence="2">
    <location>
        <begin position="43"/>
        <end position="263"/>
    </location>
</feature>
<evidence type="ECO:0000256" key="1">
    <source>
        <dbReference type="SAM" id="Phobius"/>
    </source>
</evidence>
<dbReference type="Proteomes" id="UP000295135">
    <property type="component" value="Unassembled WGS sequence"/>
</dbReference>
<dbReference type="InterPro" id="IPR002541">
    <property type="entry name" value="Cyt_c_assembly"/>
</dbReference>
<dbReference type="OrthoDB" id="9780793at2"/>
<feature type="transmembrane region" description="Helical" evidence="1">
    <location>
        <begin position="63"/>
        <end position="85"/>
    </location>
</feature>
<dbReference type="PANTHER" id="PTHR38034:SF1">
    <property type="entry name" value="INNER MEMBRANE PROTEIN YPJD"/>
    <property type="match status" value="1"/>
</dbReference>
<feature type="transmembrane region" description="Helical" evidence="1">
    <location>
        <begin position="207"/>
        <end position="226"/>
    </location>
</feature>
<keyword evidence="1" id="KW-0472">Membrane</keyword>
<sequence>MPDTALYLIAAFAYLGLAAWLWPGRPGERNRTWSRLLPLAPLALHLVLLQQDVLGAGGVSLGLASSLSAIAALTVLIYSLACWLYPIAGLTAFVLAFAGASVLLHAVLPAAHMIPYSEQPIFRLHLLMAMTAYSLFTIAALHAVLIALADHHLHKPVPPAIVAGLPPLLTLERMLFYLIEAGFVLLTLTLVSGIVFSEAIFGKPLPLNHKTVFGVVSWLTFAALLWGRRRYGWRGQRAIVWTLAGFVSLLLAYVGVQFVLEMVLHRI</sequence>
<accession>A0A4R3K0V9</accession>
<comment type="caution">
    <text evidence="3">The sequence shown here is derived from an EMBL/GenBank/DDBJ whole genome shotgun (WGS) entry which is preliminary data.</text>
</comment>
<dbReference type="PANTHER" id="PTHR38034">
    <property type="entry name" value="INNER MEMBRANE PROTEIN YPJD"/>
    <property type="match status" value="1"/>
</dbReference>
<gene>
    <name evidence="3" type="ORF">EDC61_101222</name>
</gene>